<reference evidence="2 3" key="1">
    <citation type="submission" date="2016-12" db="EMBL/GenBank/DDBJ databases">
        <authorList>
            <person name="Song W.-J."/>
            <person name="Kurnit D.M."/>
        </authorList>
    </citation>
    <scope>NUCLEOTIDE SEQUENCE [LARGE SCALE GENOMIC DNA]</scope>
    <source>
        <strain evidence="2 3">STM7296</strain>
    </source>
</reference>
<proteinExistence type="predicted"/>
<keyword evidence="3" id="KW-1185">Reference proteome</keyword>
<name>A0A1N7RW03_9BURK</name>
<organism evidence="2 3">
    <name type="scientific">Paraburkholderia ribeironis</name>
    <dbReference type="NCBI Taxonomy" id="1247936"/>
    <lineage>
        <taxon>Bacteria</taxon>
        <taxon>Pseudomonadati</taxon>
        <taxon>Pseudomonadota</taxon>
        <taxon>Betaproteobacteria</taxon>
        <taxon>Burkholderiales</taxon>
        <taxon>Burkholderiaceae</taxon>
        <taxon>Paraburkholderia</taxon>
    </lineage>
</organism>
<evidence type="ECO:0000313" key="3">
    <source>
        <dbReference type="Proteomes" id="UP000187012"/>
    </source>
</evidence>
<evidence type="ECO:0000256" key="1">
    <source>
        <dbReference type="SAM" id="MobiDB-lite"/>
    </source>
</evidence>
<dbReference type="AlphaFoldDB" id="A0A1N7RW03"/>
<protein>
    <submittedName>
        <fullName evidence="2">Uncharacterized protein</fullName>
    </submittedName>
</protein>
<feature type="region of interest" description="Disordered" evidence="1">
    <location>
        <begin position="40"/>
        <end position="72"/>
    </location>
</feature>
<sequence>MIQQQQQQHVHVHVRVIFTHSVQALRMQASFARRRMTAAAAARKSGRRLPGGFSSGDRTDRRSCARSRRKPC</sequence>
<evidence type="ECO:0000313" key="2">
    <source>
        <dbReference type="EMBL" id="SIT39277.1"/>
    </source>
</evidence>
<dbReference type="Proteomes" id="UP000187012">
    <property type="component" value="Unassembled WGS sequence"/>
</dbReference>
<gene>
    <name evidence="2" type="ORF">BN2475_190162</name>
</gene>
<dbReference type="EMBL" id="CYGX02000019">
    <property type="protein sequence ID" value="SIT39277.1"/>
    <property type="molecule type" value="Genomic_DNA"/>
</dbReference>
<accession>A0A1N7RW03</accession>